<protein>
    <submittedName>
        <fullName evidence="3">DUF927 domain-containing protein</fullName>
    </submittedName>
</protein>
<dbReference type="InterPro" id="IPR009270">
    <property type="entry name" value="DUF927"/>
</dbReference>
<evidence type="ECO:0000313" key="3">
    <source>
        <dbReference type="EMBL" id="RJF81876.1"/>
    </source>
</evidence>
<dbReference type="AlphaFoldDB" id="A0A418VXL0"/>
<dbReference type="EMBL" id="QYUL01000002">
    <property type="protein sequence ID" value="RJF81876.1"/>
    <property type="molecule type" value="Genomic_DNA"/>
</dbReference>
<evidence type="ECO:0000256" key="1">
    <source>
        <dbReference type="SAM" id="MobiDB-lite"/>
    </source>
</evidence>
<organism evidence="3 4">
    <name type="scientific">Azospirillum cavernae</name>
    <dbReference type="NCBI Taxonomy" id="2320860"/>
    <lineage>
        <taxon>Bacteria</taxon>
        <taxon>Pseudomonadati</taxon>
        <taxon>Pseudomonadota</taxon>
        <taxon>Alphaproteobacteria</taxon>
        <taxon>Rhodospirillales</taxon>
        <taxon>Azospirillaceae</taxon>
        <taxon>Azospirillum</taxon>
    </lineage>
</organism>
<dbReference type="OrthoDB" id="123525at2"/>
<feature type="region of interest" description="Disordered" evidence="1">
    <location>
        <begin position="1"/>
        <end position="33"/>
    </location>
</feature>
<accession>A0A418VXL0</accession>
<gene>
    <name evidence="3" type="ORF">D3877_17415</name>
</gene>
<dbReference type="RefSeq" id="WP_119831959.1">
    <property type="nucleotide sequence ID" value="NZ_QYUL01000002.1"/>
</dbReference>
<reference evidence="3 4" key="1">
    <citation type="submission" date="2018-09" db="EMBL/GenBank/DDBJ databases">
        <authorList>
            <person name="Zhu H."/>
        </authorList>
    </citation>
    <scope>NUCLEOTIDE SEQUENCE [LARGE SCALE GENOMIC DNA]</scope>
    <source>
        <strain evidence="3 4">K2W22B-5</strain>
    </source>
</reference>
<feature type="domain" description="DUF927" evidence="2">
    <location>
        <begin position="290"/>
        <end position="420"/>
    </location>
</feature>
<dbReference type="Proteomes" id="UP000283458">
    <property type="component" value="Unassembled WGS sequence"/>
</dbReference>
<name>A0A418VXL0_9PROT</name>
<proteinExistence type="predicted"/>
<evidence type="ECO:0000313" key="4">
    <source>
        <dbReference type="Proteomes" id="UP000283458"/>
    </source>
</evidence>
<sequence>MPDDHAGMFAPLTPEETTAGASAAPGKTTKTPIIPVPADAPAMEFRHPKHGEPSRYWPYHDAEGRLVGYVCRWDLTDDAGNRTKEFLPVTFCDLGNGKRGWRSKGMPSPRPLFGLPDLLARSDALVLVCEGEKARDAGAALFPDMVATTPAHGAKSPHLTDFSPCAGRVVVIATDHDEPGKTDAKGKPHHPGRDFGDTVAEMARAAGAVEVLHLPPDRLGAWLWRDGERVPRTDPLPDGWDLADALAEGWTAETVAALRSAPAFLSPYGTTKPDTPAATDAESKEWDWPFRLMPYGVEKRIDRVDRETGAVTIEWRWICSRIEVAAETRNTDGTAWGRLLSLTDRDGRAKEWAMPMSMLAGDGTAYRERLLEMGLVIAPGRFPRDALHEFVSTARPGVKARCVSRVGWHSGAFVMTHTTLGDPCHG</sequence>
<comment type="caution">
    <text evidence="3">The sequence shown here is derived from an EMBL/GenBank/DDBJ whole genome shotgun (WGS) entry which is preliminary data.</text>
</comment>
<keyword evidence="4" id="KW-1185">Reference proteome</keyword>
<evidence type="ECO:0000259" key="2">
    <source>
        <dbReference type="Pfam" id="PF06048"/>
    </source>
</evidence>
<dbReference type="Pfam" id="PF06048">
    <property type="entry name" value="DUF927"/>
    <property type="match status" value="1"/>
</dbReference>